<evidence type="ECO:0000256" key="7">
    <source>
        <dbReference type="SAM" id="Phobius"/>
    </source>
</evidence>
<sequence length="438" mass="48870">MIPESLNTQFEQSANTLQTLLLQPETYTQIGIVLAIYVGAWLIAKRIQKHTASLGASSQRLHVFIKKLSDLIFPVTAILMLRVSLEISENLLSQGWLVQAALIISVILIFRSVIRNFVTHKLLATTLRWLGIPLLFLHMVGLLGGLIQILESISVNLGNIEISLYGIARVAIFGSILFWLGRVSSRTGRDFIAHQENLDERTREVAAKLFEVAIFFLIFLLLLQIMGINLTTLAVFGGALGVGLGFGLQAIASNFISGIIILLDRSVSIGDYVELEDGRTGIVRELNMRSTTLETYDGKDIVVPNEKFIAEIFTNWTHKDKSQRYRVDFSVAYDSDIRKLIAIIKDVVASHPQVFSGDEVPIEERPDCEIDSFGDSGINMFVEFWMEGVDDGRNRVGGDLLLMILEALQEHGFEIPFPQREVRILDRKASARKAADSP</sequence>
<evidence type="ECO:0000313" key="12">
    <source>
        <dbReference type="Proteomes" id="UP001609932"/>
    </source>
</evidence>
<dbReference type="InterPro" id="IPR006686">
    <property type="entry name" value="MscS_channel_CS"/>
</dbReference>
<feature type="domain" description="Mechanosensitive ion channel transmembrane helices 2/3" evidence="10">
    <location>
        <begin position="209"/>
        <end position="249"/>
    </location>
</feature>
<feature type="transmembrane region" description="Helical" evidence="7">
    <location>
        <begin position="162"/>
        <end position="180"/>
    </location>
</feature>
<feature type="transmembrane region" description="Helical" evidence="7">
    <location>
        <begin position="96"/>
        <end position="114"/>
    </location>
</feature>
<evidence type="ECO:0000259" key="8">
    <source>
        <dbReference type="Pfam" id="PF00924"/>
    </source>
</evidence>
<dbReference type="InterPro" id="IPR010920">
    <property type="entry name" value="LSM_dom_sf"/>
</dbReference>
<dbReference type="RefSeq" id="WP_395271884.1">
    <property type="nucleotide sequence ID" value="NZ_JBHEGD010000001.1"/>
</dbReference>
<reference evidence="11 12" key="1">
    <citation type="submission" date="2024-09" db="EMBL/GenBank/DDBJ databases">
        <title>Elucidation of the Bokeelamides from Bacteria Associated with Moon Snail Egg Collars.</title>
        <authorList>
            <person name="Campbell R."/>
            <person name="Piedl K."/>
            <person name="Mevers E."/>
        </authorList>
    </citation>
    <scope>NUCLEOTIDE SEQUENCE [LARGE SCALE GENOMIC DNA]</scope>
    <source>
        <strain evidence="11 12">EM133</strain>
    </source>
</reference>
<feature type="domain" description="Mechanosensitive ion channel MscS" evidence="8">
    <location>
        <begin position="251"/>
        <end position="318"/>
    </location>
</feature>
<name>A0ABW7M6E5_9GAMM</name>
<evidence type="ECO:0000256" key="2">
    <source>
        <dbReference type="ARBA" id="ARBA00008017"/>
    </source>
</evidence>
<dbReference type="PROSITE" id="PS01246">
    <property type="entry name" value="UPF0003"/>
    <property type="match status" value="1"/>
</dbReference>
<comment type="caution">
    <text evidence="11">The sequence shown here is derived from an EMBL/GenBank/DDBJ whole genome shotgun (WGS) entry which is preliminary data.</text>
</comment>
<dbReference type="InterPro" id="IPR052702">
    <property type="entry name" value="MscS-like_channel"/>
</dbReference>
<dbReference type="Gene3D" id="1.10.287.1260">
    <property type="match status" value="1"/>
</dbReference>
<feature type="transmembrane region" description="Helical" evidence="7">
    <location>
        <begin position="126"/>
        <end position="150"/>
    </location>
</feature>
<dbReference type="Proteomes" id="UP001609932">
    <property type="component" value="Unassembled WGS sequence"/>
</dbReference>
<organism evidence="11 12">
    <name type="scientific">Ectopseudomonas khazarica</name>
    <dbReference type="NCBI Taxonomy" id="2502979"/>
    <lineage>
        <taxon>Bacteria</taxon>
        <taxon>Pseudomonadati</taxon>
        <taxon>Pseudomonadota</taxon>
        <taxon>Gammaproteobacteria</taxon>
        <taxon>Pseudomonadales</taxon>
        <taxon>Pseudomonadaceae</taxon>
        <taxon>Ectopseudomonas</taxon>
    </lineage>
</organism>
<dbReference type="InterPro" id="IPR011014">
    <property type="entry name" value="MscS_channel_TM-2"/>
</dbReference>
<dbReference type="Pfam" id="PF00924">
    <property type="entry name" value="MS_channel_2nd"/>
    <property type="match status" value="1"/>
</dbReference>
<evidence type="ECO:0000259" key="9">
    <source>
        <dbReference type="Pfam" id="PF21082"/>
    </source>
</evidence>
<dbReference type="SUPFAM" id="SSF50182">
    <property type="entry name" value="Sm-like ribonucleoproteins"/>
    <property type="match status" value="1"/>
</dbReference>
<dbReference type="InterPro" id="IPR006685">
    <property type="entry name" value="MscS_channel_2nd"/>
</dbReference>
<protein>
    <submittedName>
        <fullName evidence="11">Mechanosensitive ion channel family protein</fullName>
    </submittedName>
</protein>
<comment type="similarity">
    <text evidence="2">Belongs to the MscS (TC 1.A.23) family.</text>
</comment>
<dbReference type="PANTHER" id="PTHR30347">
    <property type="entry name" value="POTASSIUM CHANNEL RELATED"/>
    <property type="match status" value="1"/>
</dbReference>
<evidence type="ECO:0000256" key="4">
    <source>
        <dbReference type="ARBA" id="ARBA00022692"/>
    </source>
</evidence>
<dbReference type="InterPro" id="IPR049278">
    <property type="entry name" value="MS_channel_C"/>
</dbReference>
<feature type="transmembrane region" description="Helical" evidence="7">
    <location>
        <begin position="209"/>
        <end position="228"/>
    </location>
</feature>
<dbReference type="PANTHER" id="PTHR30347:SF1">
    <property type="entry name" value="MECHANOSENSITIVE CHANNEL MSCK"/>
    <property type="match status" value="1"/>
</dbReference>
<keyword evidence="3" id="KW-1003">Cell membrane</keyword>
<dbReference type="SUPFAM" id="SSF82861">
    <property type="entry name" value="Mechanosensitive channel protein MscS (YggB), transmembrane region"/>
    <property type="match status" value="1"/>
</dbReference>
<evidence type="ECO:0000256" key="5">
    <source>
        <dbReference type="ARBA" id="ARBA00022989"/>
    </source>
</evidence>
<keyword evidence="6 7" id="KW-0472">Membrane</keyword>
<feature type="transmembrane region" description="Helical" evidence="7">
    <location>
        <begin position="26"/>
        <end position="44"/>
    </location>
</feature>
<gene>
    <name evidence="11" type="ORF">ACEVAQ_00170</name>
</gene>
<dbReference type="Pfam" id="PF21088">
    <property type="entry name" value="MS_channel_1st"/>
    <property type="match status" value="1"/>
</dbReference>
<dbReference type="InterPro" id="IPR023408">
    <property type="entry name" value="MscS_beta-dom_sf"/>
</dbReference>
<dbReference type="SUPFAM" id="SSF82689">
    <property type="entry name" value="Mechanosensitive channel protein MscS (YggB), C-terminal domain"/>
    <property type="match status" value="1"/>
</dbReference>
<evidence type="ECO:0000259" key="10">
    <source>
        <dbReference type="Pfam" id="PF21088"/>
    </source>
</evidence>
<dbReference type="InterPro" id="IPR049142">
    <property type="entry name" value="MS_channel_1st"/>
</dbReference>
<dbReference type="Gene3D" id="2.30.30.60">
    <property type="match status" value="1"/>
</dbReference>
<comment type="subcellular location">
    <subcellularLocation>
        <location evidence="1">Cell membrane</location>
        <topology evidence="1">Multi-pass membrane protein</topology>
    </subcellularLocation>
</comment>
<dbReference type="Gene3D" id="3.30.70.100">
    <property type="match status" value="1"/>
</dbReference>
<feature type="domain" description="Mechanosensitive ion channel MscS C-terminal" evidence="9">
    <location>
        <begin position="327"/>
        <end position="415"/>
    </location>
</feature>
<evidence type="ECO:0000313" key="11">
    <source>
        <dbReference type="EMBL" id="MFH6597142.1"/>
    </source>
</evidence>
<dbReference type="Pfam" id="PF21082">
    <property type="entry name" value="MS_channel_3rd"/>
    <property type="match status" value="1"/>
</dbReference>
<accession>A0ABW7M6E5</accession>
<evidence type="ECO:0000256" key="1">
    <source>
        <dbReference type="ARBA" id="ARBA00004651"/>
    </source>
</evidence>
<dbReference type="InterPro" id="IPR011066">
    <property type="entry name" value="MscS_channel_C_sf"/>
</dbReference>
<evidence type="ECO:0000256" key="3">
    <source>
        <dbReference type="ARBA" id="ARBA00022475"/>
    </source>
</evidence>
<proteinExistence type="inferred from homology"/>
<feature type="transmembrane region" description="Helical" evidence="7">
    <location>
        <begin position="64"/>
        <end position="84"/>
    </location>
</feature>
<keyword evidence="4 7" id="KW-0812">Transmembrane</keyword>
<dbReference type="EMBL" id="JBHEGD010000001">
    <property type="protein sequence ID" value="MFH6597142.1"/>
    <property type="molecule type" value="Genomic_DNA"/>
</dbReference>
<feature type="transmembrane region" description="Helical" evidence="7">
    <location>
        <begin position="234"/>
        <end position="263"/>
    </location>
</feature>
<evidence type="ECO:0000256" key="6">
    <source>
        <dbReference type="ARBA" id="ARBA00023136"/>
    </source>
</evidence>
<keyword evidence="5 7" id="KW-1133">Transmembrane helix</keyword>
<keyword evidence="12" id="KW-1185">Reference proteome</keyword>